<organism evidence="7 8">
    <name type="scientific">Aureobasidium pullulans</name>
    <name type="common">Black yeast</name>
    <name type="synonym">Pullularia pullulans</name>
    <dbReference type="NCBI Taxonomy" id="5580"/>
    <lineage>
        <taxon>Eukaryota</taxon>
        <taxon>Fungi</taxon>
        <taxon>Dikarya</taxon>
        <taxon>Ascomycota</taxon>
        <taxon>Pezizomycotina</taxon>
        <taxon>Dothideomycetes</taxon>
        <taxon>Dothideomycetidae</taxon>
        <taxon>Dothideales</taxon>
        <taxon>Saccotheciaceae</taxon>
        <taxon>Aureobasidium</taxon>
    </lineage>
</organism>
<dbReference type="CDD" id="cd09317">
    <property type="entry name" value="TDT_Mae1_like"/>
    <property type="match status" value="1"/>
</dbReference>
<feature type="transmembrane region" description="Helical" evidence="6">
    <location>
        <begin position="366"/>
        <end position="386"/>
    </location>
</feature>
<reference evidence="7 8" key="1">
    <citation type="submission" date="2018-10" db="EMBL/GenBank/DDBJ databases">
        <title>Fifty Aureobasidium pullulans genomes reveal a recombining polyextremotolerant generalist.</title>
        <authorList>
            <person name="Gostincar C."/>
            <person name="Turk M."/>
            <person name="Zajc J."/>
            <person name="Gunde-Cimerman N."/>
        </authorList>
    </citation>
    <scope>NUCLEOTIDE SEQUENCE [LARGE SCALE GENOMIC DNA]</scope>
    <source>
        <strain evidence="7 8">EXF-11013</strain>
    </source>
</reference>
<comment type="caution">
    <text evidence="7">The sequence shown here is derived from an EMBL/GenBank/DDBJ whole genome shotgun (WGS) entry which is preliminary data.</text>
</comment>
<evidence type="ECO:0000256" key="1">
    <source>
        <dbReference type="ARBA" id="ARBA00004141"/>
    </source>
</evidence>
<evidence type="ECO:0000313" key="7">
    <source>
        <dbReference type="EMBL" id="THW34388.1"/>
    </source>
</evidence>
<dbReference type="Gene3D" id="1.50.10.150">
    <property type="entry name" value="Voltage-dependent anion channel"/>
    <property type="match status" value="1"/>
</dbReference>
<gene>
    <name evidence="7" type="ORF">D6D22_08650</name>
</gene>
<dbReference type="Proteomes" id="UP000310687">
    <property type="component" value="Unassembled WGS sequence"/>
</dbReference>
<dbReference type="InterPro" id="IPR038665">
    <property type="entry name" value="Voltage-dep_anion_channel_sf"/>
</dbReference>
<feature type="transmembrane region" description="Helical" evidence="6">
    <location>
        <begin position="392"/>
        <end position="418"/>
    </location>
</feature>
<feature type="region of interest" description="Disordered" evidence="5">
    <location>
        <begin position="1"/>
        <end position="38"/>
    </location>
</feature>
<feature type="transmembrane region" description="Helical" evidence="6">
    <location>
        <begin position="53"/>
        <end position="73"/>
    </location>
</feature>
<feature type="transmembrane region" description="Helical" evidence="6">
    <location>
        <begin position="243"/>
        <end position="266"/>
    </location>
</feature>
<dbReference type="PANTHER" id="PTHR31162:SF0">
    <property type="entry name" value="MALIC ACID TRANSPORT PROTEIN"/>
    <property type="match status" value="1"/>
</dbReference>
<feature type="transmembrane region" description="Helical" evidence="6">
    <location>
        <begin position="326"/>
        <end position="354"/>
    </location>
</feature>
<keyword evidence="3 6" id="KW-1133">Transmembrane helix</keyword>
<evidence type="ECO:0000256" key="3">
    <source>
        <dbReference type="ARBA" id="ARBA00022989"/>
    </source>
</evidence>
<keyword evidence="2 6" id="KW-0812">Transmembrane</keyword>
<dbReference type="GO" id="GO:0016020">
    <property type="term" value="C:membrane"/>
    <property type="evidence" value="ECO:0007669"/>
    <property type="project" value="UniProtKB-SubCell"/>
</dbReference>
<evidence type="ECO:0000256" key="5">
    <source>
        <dbReference type="SAM" id="MobiDB-lite"/>
    </source>
</evidence>
<sequence>MSENGSITTGVSNRKRDGYRECDDPESADSPNGIDHYPPETVTWRDRVAHFTWPWFACTMSTGALAVVLGQTPNTFTGLQTIGKIFFILAIVLFVAFTAIIITRFILVPQKFLASLHHPVESLFFGSYWVTISLLLNCIQLYGVPNTGPWLVKALEILFWMYVAAVLIVGIGQYYVLFQLERLKVNNAMPACTSFRLVSQFSLPAVMNENLTLYRRIFPIYPLLVIGPLAGTIIPSQPHTAAVPIWLAGVMLQGMGWCVALMMYAIYTQRLMVSALPDPSTRPGMYVSVGPAGYTAAALISLGRQAPAVFERKQFFGITSLLVEDVIKVLGIMAGLFLLLFSFWFFCVSTVSVIAGAKQMSFTLNWWAFVFPNAGMTLATIQAGGALSSAGINGLCSALTVALVIMWFFTAIAHILAVRKGQVMWPGKDEDKTMNGIRWGAHAA</sequence>
<dbReference type="InterPro" id="IPR004695">
    <property type="entry name" value="SLAC1/Mae1/Ssu1/TehA"/>
</dbReference>
<dbReference type="InterPro" id="IPR030185">
    <property type="entry name" value="Mae1"/>
</dbReference>
<evidence type="ECO:0000256" key="2">
    <source>
        <dbReference type="ARBA" id="ARBA00022692"/>
    </source>
</evidence>
<dbReference type="AlphaFoldDB" id="A0A4S8X775"/>
<name>A0A4S8X775_AURPU</name>
<feature type="transmembrane region" description="Helical" evidence="6">
    <location>
        <begin position="127"/>
        <end position="145"/>
    </location>
</feature>
<feature type="compositionally biased region" description="Polar residues" evidence="5">
    <location>
        <begin position="1"/>
        <end position="12"/>
    </location>
</feature>
<dbReference type="PANTHER" id="PTHR31162">
    <property type="entry name" value="MALIC ACID TRANSPORT PROTEIN-RELATED"/>
    <property type="match status" value="1"/>
</dbReference>
<feature type="transmembrane region" description="Helical" evidence="6">
    <location>
        <begin position="157"/>
        <end position="176"/>
    </location>
</feature>
<feature type="transmembrane region" description="Helical" evidence="6">
    <location>
        <begin position="218"/>
        <end position="237"/>
    </location>
</feature>
<accession>A0A4S8X775</accession>
<comment type="subcellular location">
    <subcellularLocation>
        <location evidence="1">Membrane</location>
        <topology evidence="1">Multi-pass membrane protein</topology>
    </subcellularLocation>
</comment>
<dbReference type="Pfam" id="PF03595">
    <property type="entry name" value="SLAC1"/>
    <property type="match status" value="1"/>
</dbReference>
<feature type="transmembrane region" description="Helical" evidence="6">
    <location>
        <begin position="286"/>
        <end position="306"/>
    </location>
</feature>
<evidence type="ECO:0000256" key="4">
    <source>
        <dbReference type="ARBA" id="ARBA00023136"/>
    </source>
</evidence>
<dbReference type="EMBL" id="QZAL01000182">
    <property type="protein sequence ID" value="THW34388.1"/>
    <property type="molecule type" value="Genomic_DNA"/>
</dbReference>
<evidence type="ECO:0000256" key="6">
    <source>
        <dbReference type="SAM" id="Phobius"/>
    </source>
</evidence>
<keyword evidence="4 6" id="KW-0472">Membrane</keyword>
<protein>
    <submittedName>
        <fullName evidence="7">Malic acid transporter</fullName>
    </submittedName>
</protein>
<feature type="transmembrane region" description="Helical" evidence="6">
    <location>
        <begin position="85"/>
        <end position="107"/>
    </location>
</feature>
<dbReference type="GO" id="GO:0015140">
    <property type="term" value="F:malate transmembrane transporter activity"/>
    <property type="evidence" value="ECO:0007669"/>
    <property type="project" value="InterPro"/>
</dbReference>
<evidence type="ECO:0000313" key="8">
    <source>
        <dbReference type="Proteomes" id="UP000310687"/>
    </source>
</evidence>
<proteinExistence type="predicted"/>